<reference evidence="2" key="1">
    <citation type="submission" date="2011-11" db="EMBL/GenBank/DDBJ databases">
        <title>Complete sequence of Desulfosporosinus orientis DSM 765.</title>
        <authorList>
            <person name="Lucas S."/>
            <person name="Han J."/>
            <person name="Lapidus A."/>
            <person name="Cheng J.-F."/>
            <person name="Goodwin L."/>
            <person name="Pitluck S."/>
            <person name="Peters L."/>
            <person name="Ovchinnikova G."/>
            <person name="Teshima H."/>
            <person name="Detter J.C."/>
            <person name="Han C."/>
            <person name="Tapia R."/>
            <person name="Land M."/>
            <person name="Hauser L."/>
            <person name="Kyrpides N."/>
            <person name="Ivanova N."/>
            <person name="Pagani I."/>
            <person name="Pester M."/>
            <person name="Spring S."/>
            <person name="Ollivier B."/>
            <person name="Rattei T."/>
            <person name="Klenk H.-P."/>
            <person name="Wagner M."/>
            <person name="Loy A."/>
            <person name="Woyke T."/>
        </authorList>
    </citation>
    <scope>NUCLEOTIDE SEQUENCE [LARGE SCALE GENOMIC DNA]</scope>
    <source>
        <strain evidence="2">ATCC 19365 / DSM 765 / NCIMB 8382 / VKM B-1628</strain>
    </source>
</reference>
<name>G7WEE2_DESOD</name>
<accession>G7WEE2</accession>
<dbReference type="Proteomes" id="UP000006346">
    <property type="component" value="Chromosome"/>
</dbReference>
<keyword evidence="2" id="KW-1185">Reference proteome</keyword>
<dbReference type="PATRIC" id="fig|768706.3.peg.5477"/>
<reference evidence="1 2" key="2">
    <citation type="journal article" date="2012" name="J. Bacteriol.">
        <title>Complete genome sequences of Desulfosporosinus orientis DSM765T, Desulfosporosinus youngiae DSM17734T, Desulfosporosinus meridiei DSM13257T, and Desulfosporosinus acidiphilus DSM22704T.</title>
        <authorList>
            <person name="Pester M."/>
            <person name="Brambilla E."/>
            <person name="Alazard D."/>
            <person name="Rattei T."/>
            <person name="Weinmaier T."/>
            <person name="Han J."/>
            <person name="Lucas S."/>
            <person name="Lapidus A."/>
            <person name="Cheng J.F."/>
            <person name="Goodwin L."/>
            <person name="Pitluck S."/>
            <person name="Peters L."/>
            <person name="Ovchinnikova G."/>
            <person name="Teshima H."/>
            <person name="Detter J.C."/>
            <person name="Han C.S."/>
            <person name="Tapia R."/>
            <person name="Land M.L."/>
            <person name="Hauser L."/>
            <person name="Kyrpides N.C."/>
            <person name="Ivanova N.N."/>
            <person name="Pagani I."/>
            <person name="Huntmann M."/>
            <person name="Wei C.L."/>
            <person name="Davenport K.W."/>
            <person name="Daligault H."/>
            <person name="Chain P.S."/>
            <person name="Chen A."/>
            <person name="Mavromatis K."/>
            <person name="Markowitz V."/>
            <person name="Szeto E."/>
            <person name="Mikhailova N."/>
            <person name="Pati A."/>
            <person name="Wagner M."/>
            <person name="Woyke T."/>
            <person name="Ollivier B."/>
            <person name="Klenk H.P."/>
            <person name="Spring S."/>
            <person name="Loy A."/>
        </authorList>
    </citation>
    <scope>NUCLEOTIDE SEQUENCE [LARGE SCALE GENOMIC DNA]</scope>
    <source>
        <strain evidence="2">ATCC 19365 / DSM 765 / NCIMB 8382 / VKM B-1628</strain>
    </source>
</reference>
<dbReference type="KEGG" id="dor:Desor_5379"/>
<evidence type="ECO:0000313" key="1">
    <source>
        <dbReference type="EMBL" id="AET70755.1"/>
    </source>
</evidence>
<sequence length="104" mass="11580">MKFGKIVNFTNMFGQSDYKNIDINLIVAGSQAYKSDGSCFVFAYDGDIPQHEDISELTQVQWQEEKMAIDAENSADKQTIEQKIDDLQSQNAQAILALVIGGLM</sequence>
<protein>
    <submittedName>
        <fullName evidence="1">Uncharacterized protein</fullName>
    </submittedName>
</protein>
<organism evidence="1 2">
    <name type="scientific">Desulfosporosinus orientis (strain ATCC 19365 / DSM 765 / NCIMB 8382 / VKM B-1628 / Singapore I)</name>
    <name type="common">Desulfotomaculum orientis</name>
    <dbReference type="NCBI Taxonomy" id="768706"/>
    <lineage>
        <taxon>Bacteria</taxon>
        <taxon>Bacillati</taxon>
        <taxon>Bacillota</taxon>
        <taxon>Clostridia</taxon>
        <taxon>Eubacteriales</taxon>
        <taxon>Desulfitobacteriaceae</taxon>
        <taxon>Desulfosporosinus</taxon>
    </lineage>
</organism>
<evidence type="ECO:0000313" key="2">
    <source>
        <dbReference type="Proteomes" id="UP000006346"/>
    </source>
</evidence>
<dbReference type="HOGENOM" id="CLU_2245648_0_0_9"/>
<dbReference type="OrthoDB" id="1798803at2"/>
<dbReference type="STRING" id="768706.Desor_5379"/>
<dbReference type="EMBL" id="CP003108">
    <property type="protein sequence ID" value="AET70755.1"/>
    <property type="molecule type" value="Genomic_DNA"/>
</dbReference>
<dbReference type="AlphaFoldDB" id="G7WEE2"/>
<dbReference type="RefSeq" id="WP_014187557.1">
    <property type="nucleotide sequence ID" value="NC_016584.1"/>
</dbReference>
<proteinExistence type="predicted"/>
<gene>
    <name evidence="1" type="ordered locus">Desor_5379</name>
</gene>